<gene>
    <name evidence="2" type="ORF">E5S67_04167</name>
</gene>
<name>A0ABX2D173_9CYAN</name>
<dbReference type="RefSeq" id="WP_172190314.1">
    <property type="nucleotide sequence ID" value="NZ_CAWPPK010000301.1"/>
</dbReference>
<feature type="region of interest" description="Disordered" evidence="1">
    <location>
        <begin position="1"/>
        <end position="31"/>
    </location>
</feature>
<evidence type="ECO:0000313" key="2">
    <source>
        <dbReference type="EMBL" id="NQE36402.1"/>
    </source>
</evidence>
<feature type="compositionally biased region" description="Low complexity" evidence="1">
    <location>
        <begin position="12"/>
        <end position="23"/>
    </location>
</feature>
<accession>A0ABX2D173</accession>
<sequence>MTKEKNQQPQVSLETSSEQSQLEKPAETAEELSINVKSETLSQAIENNAEDRLKALGRLMMVSLTWSLAGLSKRE</sequence>
<comment type="caution">
    <text evidence="2">The sequence shown here is derived from an EMBL/GenBank/DDBJ whole genome shotgun (WGS) entry which is preliminary data.</text>
</comment>
<protein>
    <submittedName>
        <fullName evidence="2">Uncharacterized protein</fullName>
    </submittedName>
</protein>
<evidence type="ECO:0000313" key="3">
    <source>
        <dbReference type="Proteomes" id="UP000702425"/>
    </source>
</evidence>
<dbReference type="EMBL" id="SRRZ01000084">
    <property type="protein sequence ID" value="NQE36402.1"/>
    <property type="molecule type" value="Genomic_DNA"/>
</dbReference>
<proteinExistence type="predicted"/>
<keyword evidence="3" id="KW-1185">Reference proteome</keyword>
<dbReference type="Proteomes" id="UP000702425">
    <property type="component" value="Unassembled WGS sequence"/>
</dbReference>
<organism evidence="2 3">
    <name type="scientific">Microcoleus asticus IPMA8</name>
    <dbReference type="NCBI Taxonomy" id="2563858"/>
    <lineage>
        <taxon>Bacteria</taxon>
        <taxon>Bacillati</taxon>
        <taxon>Cyanobacteriota</taxon>
        <taxon>Cyanophyceae</taxon>
        <taxon>Oscillatoriophycideae</taxon>
        <taxon>Oscillatoriales</taxon>
        <taxon>Microcoleaceae</taxon>
        <taxon>Microcoleus</taxon>
        <taxon>Microcoleus asticus</taxon>
    </lineage>
</organism>
<evidence type="ECO:0000256" key="1">
    <source>
        <dbReference type="SAM" id="MobiDB-lite"/>
    </source>
</evidence>
<reference evidence="2 3" key="1">
    <citation type="journal article" date="2020" name="Sci. Rep.">
        <title>A novel cyanobacterial geosmin producer, revising GeoA distribution and dispersion patterns in Bacteria.</title>
        <authorList>
            <person name="Churro C."/>
            <person name="Semedo-Aguiar A.P."/>
            <person name="Silva A.D."/>
            <person name="Pereira-Leal J.B."/>
            <person name="Leite R.B."/>
        </authorList>
    </citation>
    <scope>NUCLEOTIDE SEQUENCE [LARGE SCALE GENOMIC DNA]</scope>
    <source>
        <strain evidence="2 3">IPMA8</strain>
    </source>
</reference>